<dbReference type="CDD" id="cd05713">
    <property type="entry name" value="IgV_MOG_like"/>
    <property type="match status" value="1"/>
</dbReference>
<dbReference type="Gene3D" id="2.60.40.10">
    <property type="entry name" value="Immunoglobulins"/>
    <property type="match status" value="1"/>
</dbReference>
<dbReference type="AlphaFoldDB" id="A0A8C3K5U5"/>
<dbReference type="SMART" id="SM00409">
    <property type="entry name" value="IG"/>
    <property type="match status" value="1"/>
</dbReference>
<accession>A0A8C3K5U5</accession>
<dbReference type="InterPro" id="IPR050504">
    <property type="entry name" value="IgSF_BTN/MOG"/>
</dbReference>
<dbReference type="PANTHER" id="PTHR24100:SF149">
    <property type="entry name" value="BG-LIKE ANTIGEN 1-RELATED"/>
    <property type="match status" value="1"/>
</dbReference>
<dbReference type="PROSITE" id="PS50835">
    <property type="entry name" value="IG_LIKE"/>
    <property type="match status" value="1"/>
</dbReference>
<dbReference type="Proteomes" id="UP000694419">
    <property type="component" value="Unplaced"/>
</dbReference>
<proteinExistence type="predicted"/>
<evidence type="ECO:0000256" key="2">
    <source>
        <dbReference type="ARBA" id="ARBA00023136"/>
    </source>
</evidence>
<dbReference type="GO" id="GO:0005102">
    <property type="term" value="F:signaling receptor binding"/>
    <property type="evidence" value="ECO:0007669"/>
    <property type="project" value="TreeGrafter"/>
</dbReference>
<dbReference type="InterPro" id="IPR013783">
    <property type="entry name" value="Ig-like_fold"/>
</dbReference>
<evidence type="ECO:0000259" key="4">
    <source>
        <dbReference type="PROSITE" id="PS50835"/>
    </source>
</evidence>
<dbReference type="GO" id="GO:0001817">
    <property type="term" value="P:regulation of cytokine production"/>
    <property type="evidence" value="ECO:0007669"/>
    <property type="project" value="TreeGrafter"/>
</dbReference>
<dbReference type="SUPFAM" id="SSF48726">
    <property type="entry name" value="Immunoglobulin"/>
    <property type="match status" value="1"/>
</dbReference>
<dbReference type="FunFam" id="2.60.40.10:FF:000208">
    <property type="entry name" value="Butyrophilin subfamily 1 member A1"/>
    <property type="match status" value="1"/>
</dbReference>
<protein>
    <recommendedName>
        <fullName evidence="4">Ig-like domain-containing protein</fullName>
    </recommendedName>
</protein>
<comment type="subcellular location">
    <subcellularLocation>
        <location evidence="1">Membrane</location>
    </subcellularLocation>
</comment>
<evidence type="ECO:0000256" key="1">
    <source>
        <dbReference type="ARBA" id="ARBA00004370"/>
    </source>
</evidence>
<dbReference type="InterPro" id="IPR036179">
    <property type="entry name" value="Ig-like_dom_sf"/>
</dbReference>
<keyword evidence="3" id="KW-0393">Immunoglobulin domain</keyword>
<dbReference type="Ensembl" id="ENSCPGT00000019100.1">
    <property type="protein sequence ID" value="ENSCPGP00000017459.1"/>
    <property type="gene ID" value="ENSCPGG00000012260.1"/>
</dbReference>
<dbReference type="PANTHER" id="PTHR24100">
    <property type="entry name" value="BUTYROPHILIN"/>
    <property type="match status" value="1"/>
</dbReference>
<sequence>MDSDKKPSKWAQSPSLSVLLLHPAQFRVVGPGQPLLATVGQDVMLPCHLYPGMDARRLEIRWIRHLVSETVHLYRNGADQHLDQMKEYAGRTELSRDGLSRGSLDLRISGLRPSDDGQYVCTVQDAASYREALVELKVAGLWPLCCFVGMVQVSLGWCVPPRALSHPHIHPFGAEGHEPLRVVGCEGSLPICAC</sequence>
<organism evidence="5 6">
    <name type="scientific">Calidris pygmaea</name>
    <name type="common">Spoon-billed sandpiper</name>
    <dbReference type="NCBI Taxonomy" id="425635"/>
    <lineage>
        <taxon>Eukaryota</taxon>
        <taxon>Metazoa</taxon>
        <taxon>Chordata</taxon>
        <taxon>Craniata</taxon>
        <taxon>Vertebrata</taxon>
        <taxon>Euteleostomi</taxon>
        <taxon>Archelosauria</taxon>
        <taxon>Archosauria</taxon>
        <taxon>Dinosauria</taxon>
        <taxon>Saurischia</taxon>
        <taxon>Theropoda</taxon>
        <taxon>Coelurosauria</taxon>
        <taxon>Aves</taxon>
        <taxon>Neognathae</taxon>
        <taxon>Neoaves</taxon>
        <taxon>Charadriiformes</taxon>
        <taxon>Scolopacidae</taxon>
        <taxon>Calidris</taxon>
    </lineage>
</organism>
<dbReference type="GO" id="GO:0050852">
    <property type="term" value="P:T cell receptor signaling pathway"/>
    <property type="evidence" value="ECO:0007669"/>
    <property type="project" value="TreeGrafter"/>
</dbReference>
<evidence type="ECO:0000256" key="3">
    <source>
        <dbReference type="ARBA" id="ARBA00023319"/>
    </source>
</evidence>
<evidence type="ECO:0000313" key="5">
    <source>
        <dbReference type="Ensembl" id="ENSCPGP00000017459.1"/>
    </source>
</evidence>
<dbReference type="Pfam" id="PF07686">
    <property type="entry name" value="V-set"/>
    <property type="match status" value="1"/>
</dbReference>
<dbReference type="SMART" id="SM00406">
    <property type="entry name" value="IGv"/>
    <property type="match status" value="1"/>
</dbReference>
<keyword evidence="2" id="KW-0472">Membrane</keyword>
<keyword evidence="6" id="KW-1185">Reference proteome</keyword>
<dbReference type="InterPro" id="IPR007110">
    <property type="entry name" value="Ig-like_dom"/>
</dbReference>
<dbReference type="InterPro" id="IPR003599">
    <property type="entry name" value="Ig_sub"/>
</dbReference>
<name>A0A8C3K5U5_9CHAR</name>
<reference evidence="5" key="2">
    <citation type="submission" date="2025-09" db="UniProtKB">
        <authorList>
            <consortium name="Ensembl"/>
        </authorList>
    </citation>
    <scope>IDENTIFICATION</scope>
</reference>
<feature type="domain" description="Ig-like" evidence="4">
    <location>
        <begin position="14"/>
        <end position="137"/>
    </location>
</feature>
<dbReference type="GO" id="GO:0009897">
    <property type="term" value="C:external side of plasma membrane"/>
    <property type="evidence" value="ECO:0007669"/>
    <property type="project" value="TreeGrafter"/>
</dbReference>
<reference evidence="5" key="1">
    <citation type="submission" date="2025-08" db="UniProtKB">
        <authorList>
            <consortium name="Ensembl"/>
        </authorList>
    </citation>
    <scope>IDENTIFICATION</scope>
</reference>
<evidence type="ECO:0000313" key="6">
    <source>
        <dbReference type="Proteomes" id="UP000694419"/>
    </source>
</evidence>
<dbReference type="InterPro" id="IPR013106">
    <property type="entry name" value="Ig_V-set"/>
</dbReference>